<proteinExistence type="predicted"/>
<keyword evidence="2" id="KW-1185">Reference proteome</keyword>
<gene>
    <name evidence="1" type="ORF">DFR30_1442</name>
</gene>
<dbReference type="Proteomes" id="UP000295707">
    <property type="component" value="Unassembled WGS sequence"/>
</dbReference>
<dbReference type="EMBL" id="SMFX01000001">
    <property type="protein sequence ID" value="TCK18171.1"/>
    <property type="molecule type" value="Genomic_DNA"/>
</dbReference>
<sequence>MIISDKHKYVFIELPRTGSTAIANELREQYDGIPILYKHATYEEFLRDATPEQREYFSFSGIRNPLDDVVSVYAKYAQDPRKLYRDPEKLKVQSRNLLERIRDRRRVRFIERGNAEFADFFLKFYRFPYSRWSELSHTSFDFLIHFERLQEDFSEALTLIGIEPRRPLPERNRTGGKANDYLSYYTPETIARAKWVFGPYMKKWGYAFPEEWGEVNVSWWNQLEFRLVNNLKGTYWKYLRPQLAKLRSMAHQGV</sequence>
<protein>
    <recommendedName>
        <fullName evidence="3">Sulfotransferase family protein</fullName>
    </recommendedName>
</protein>
<dbReference type="RefSeq" id="WP_132971995.1">
    <property type="nucleotide sequence ID" value="NZ_SMFX01000001.1"/>
</dbReference>
<evidence type="ECO:0000313" key="1">
    <source>
        <dbReference type="EMBL" id="TCK18171.1"/>
    </source>
</evidence>
<dbReference type="GO" id="GO:0016020">
    <property type="term" value="C:membrane"/>
    <property type="evidence" value="ECO:0007669"/>
    <property type="project" value="InterPro"/>
</dbReference>
<dbReference type="GO" id="GO:0008146">
    <property type="term" value="F:sulfotransferase activity"/>
    <property type="evidence" value="ECO:0007669"/>
    <property type="project" value="InterPro"/>
</dbReference>
<dbReference type="AlphaFoldDB" id="A0A4R1HC39"/>
<evidence type="ECO:0000313" key="2">
    <source>
        <dbReference type="Proteomes" id="UP000295707"/>
    </source>
</evidence>
<dbReference type="SUPFAM" id="SSF52540">
    <property type="entry name" value="P-loop containing nucleoside triphosphate hydrolases"/>
    <property type="match status" value="1"/>
</dbReference>
<dbReference type="OrthoDB" id="288532at2"/>
<name>A0A4R1HC39_9GAMM</name>
<accession>A0A4R1HC39</accession>
<dbReference type="InterPro" id="IPR027417">
    <property type="entry name" value="P-loop_NTPase"/>
</dbReference>
<dbReference type="InterPro" id="IPR005331">
    <property type="entry name" value="Sulfotransferase"/>
</dbReference>
<evidence type="ECO:0008006" key="3">
    <source>
        <dbReference type="Google" id="ProtNLM"/>
    </source>
</evidence>
<organism evidence="1 2">
    <name type="scientific">Thiogranum longum</name>
    <dbReference type="NCBI Taxonomy" id="1537524"/>
    <lineage>
        <taxon>Bacteria</taxon>
        <taxon>Pseudomonadati</taxon>
        <taxon>Pseudomonadota</taxon>
        <taxon>Gammaproteobacteria</taxon>
        <taxon>Chromatiales</taxon>
        <taxon>Ectothiorhodospiraceae</taxon>
        <taxon>Thiogranum</taxon>
    </lineage>
</organism>
<reference evidence="1 2" key="1">
    <citation type="submission" date="2019-03" db="EMBL/GenBank/DDBJ databases">
        <title>Genomic Encyclopedia of Type Strains, Phase IV (KMG-IV): sequencing the most valuable type-strain genomes for metagenomic binning, comparative biology and taxonomic classification.</title>
        <authorList>
            <person name="Goeker M."/>
        </authorList>
    </citation>
    <scope>NUCLEOTIDE SEQUENCE [LARGE SCALE GENOMIC DNA]</scope>
    <source>
        <strain evidence="1 2">DSM 19610</strain>
    </source>
</reference>
<dbReference type="Pfam" id="PF03567">
    <property type="entry name" value="Sulfotransfer_2"/>
    <property type="match status" value="1"/>
</dbReference>
<comment type="caution">
    <text evidence="1">The sequence shown here is derived from an EMBL/GenBank/DDBJ whole genome shotgun (WGS) entry which is preliminary data.</text>
</comment>